<dbReference type="PROSITE" id="PS51071">
    <property type="entry name" value="HTH_RPIR"/>
    <property type="match status" value="1"/>
</dbReference>
<organism evidence="6 7">
    <name type="scientific">Faecalicatena contorta</name>
    <dbReference type="NCBI Taxonomy" id="39482"/>
    <lineage>
        <taxon>Bacteria</taxon>
        <taxon>Bacillati</taxon>
        <taxon>Bacillota</taxon>
        <taxon>Clostridia</taxon>
        <taxon>Lachnospirales</taxon>
        <taxon>Lachnospiraceae</taxon>
        <taxon>Faecalicatena</taxon>
    </lineage>
</organism>
<evidence type="ECO:0000256" key="3">
    <source>
        <dbReference type="ARBA" id="ARBA00023163"/>
    </source>
</evidence>
<evidence type="ECO:0000313" key="7">
    <source>
        <dbReference type="Proteomes" id="UP000254051"/>
    </source>
</evidence>
<dbReference type="OrthoDB" id="9762536at2"/>
<dbReference type="GO" id="GO:0003700">
    <property type="term" value="F:DNA-binding transcription factor activity"/>
    <property type="evidence" value="ECO:0007669"/>
    <property type="project" value="InterPro"/>
</dbReference>
<feature type="domain" description="HTH rpiR-type" evidence="4">
    <location>
        <begin position="6"/>
        <end position="81"/>
    </location>
</feature>
<name>A0A315ZTW0_9FIRM</name>
<dbReference type="InterPro" id="IPR047640">
    <property type="entry name" value="RpiR-like"/>
</dbReference>
<dbReference type="CDD" id="cd05013">
    <property type="entry name" value="SIS_RpiR"/>
    <property type="match status" value="1"/>
</dbReference>
<keyword evidence="7" id="KW-1185">Reference proteome</keyword>
<evidence type="ECO:0000259" key="5">
    <source>
        <dbReference type="PROSITE" id="PS51464"/>
    </source>
</evidence>
<dbReference type="SUPFAM" id="SSF46689">
    <property type="entry name" value="Homeodomain-like"/>
    <property type="match status" value="1"/>
</dbReference>
<dbReference type="Proteomes" id="UP000254051">
    <property type="component" value="Unassembled WGS sequence"/>
</dbReference>
<dbReference type="Gene3D" id="3.40.50.10490">
    <property type="entry name" value="Glucose-6-phosphate isomerase like protein, domain 1"/>
    <property type="match status" value="1"/>
</dbReference>
<dbReference type="GO" id="GO:0003677">
    <property type="term" value="F:DNA binding"/>
    <property type="evidence" value="ECO:0007669"/>
    <property type="project" value="UniProtKB-KW"/>
</dbReference>
<keyword evidence="3" id="KW-0804">Transcription</keyword>
<evidence type="ECO:0000259" key="4">
    <source>
        <dbReference type="PROSITE" id="PS51071"/>
    </source>
</evidence>
<evidence type="ECO:0000313" key="6">
    <source>
        <dbReference type="EMBL" id="SUQ15349.1"/>
    </source>
</evidence>
<dbReference type="GO" id="GO:1901135">
    <property type="term" value="P:carbohydrate derivative metabolic process"/>
    <property type="evidence" value="ECO:0007669"/>
    <property type="project" value="InterPro"/>
</dbReference>
<dbReference type="Pfam" id="PF01418">
    <property type="entry name" value="HTH_6"/>
    <property type="match status" value="1"/>
</dbReference>
<evidence type="ECO:0000256" key="1">
    <source>
        <dbReference type="ARBA" id="ARBA00023015"/>
    </source>
</evidence>
<dbReference type="InterPro" id="IPR001347">
    <property type="entry name" value="SIS_dom"/>
</dbReference>
<dbReference type="InterPro" id="IPR000281">
    <property type="entry name" value="HTH_RpiR"/>
</dbReference>
<dbReference type="InterPro" id="IPR046348">
    <property type="entry name" value="SIS_dom_sf"/>
</dbReference>
<dbReference type="PANTHER" id="PTHR30514:SF21">
    <property type="entry name" value="RPIR-FAMILY TRANSCRIPTIONAL REGULATOR"/>
    <property type="match status" value="1"/>
</dbReference>
<dbReference type="GO" id="GO:0097367">
    <property type="term" value="F:carbohydrate derivative binding"/>
    <property type="evidence" value="ECO:0007669"/>
    <property type="project" value="InterPro"/>
</dbReference>
<dbReference type="RefSeq" id="WP_109713085.1">
    <property type="nucleotide sequence ID" value="NZ_QGDS01000011.1"/>
</dbReference>
<dbReference type="Pfam" id="PF01380">
    <property type="entry name" value="SIS"/>
    <property type="match status" value="1"/>
</dbReference>
<dbReference type="SUPFAM" id="SSF53697">
    <property type="entry name" value="SIS domain"/>
    <property type="match status" value="1"/>
</dbReference>
<feature type="domain" description="SIS" evidence="5">
    <location>
        <begin position="115"/>
        <end position="255"/>
    </location>
</feature>
<reference evidence="7" key="1">
    <citation type="submission" date="2017-07" db="EMBL/GenBank/DDBJ databases">
        <authorList>
            <person name="Varghese N."/>
            <person name="Submissions S."/>
        </authorList>
    </citation>
    <scope>NUCLEOTIDE SEQUENCE [LARGE SCALE GENOMIC DNA]</scope>
    <source>
        <strain evidence="7">NLAE-zl-C134</strain>
    </source>
</reference>
<sequence length="273" mass="31329">MAKFENSVIPIIESNSDNFTNIEKRIASFFINNREELDFSAKSISNQLYVSEAALSRFSKKIGFPGYREFIFQYKKTLNKETKVVESYIKEALNTYEELLNKSYALIDSKQIKRIVHLFNQKRRVFVYGMGSSGLAANEMKMRFTRLGIDVEAITDPHMLAVNSVRLNENCMVIGISISRATKEVISALDMAKERGAATILITSKKHDAEKEFYDEVVLVSVKKNLDYGNIISPQFPVLIMTDILYASYIRENKKRSEETYDSTLHVILDRNQ</sequence>
<dbReference type="AlphaFoldDB" id="A0A315ZTW0"/>
<dbReference type="PANTHER" id="PTHR30514">
    <property type="entry name" value="GLUCOKINASE"/>
    <property type="match status" value="1"/>
</dbReference>
<dbReference type="InterPro" id="IPR035472">
    <property type="entry name" value="RpiR-like_SIS"/>
</dbReference>
<accession>A0A315ZTW0</accession>
<dbReference type="InterPro" id="IPR036388">
    <property type="entry name" value="WH-like_DNA-bd_sf"/>
</dbReference>
<gene>
    <name evidence="6" type="ORF">SAMN05216529_111134</name>
</gene>
<dbReference type="PROSITE" id="PS51464">
    <property type="entry name" value="SIS"/>
    <property type="match status" value="1"/>
</dbReference>
<dbReference type="Gene3D" id="1.10.10.10">
    <property type="entry name" value="Winged helix-like DNA-binding domain superfamily/Winged helix DNA-binding domain"/>
    <property type="match status" value="1"/>
</dbReference>
<dbReference type="EMBL" id="UHJJ01000011">
    <property type="protein sequence ID" value="SUQ15349.1"/>
    <property type="molecule type" value="Genomic_DNA"/>
</dbReference>
<evidence type="ECO:0000256" key="2">
    <source>
        <dbReference type="ARBA" id="ARBA00023125"/>
    </source>
</evidence>
<keyword evidence="1" id="KW-0805">Transcription regulation</keyword>
<dbReference type="InterPro" id="IPR009057">
    <property type="entry name" value="Homeodomain-like_sf"/>
</dbReference>
<protein>
    <submittedName>
        <fullName evidence="6">DNA-binding transcriptional regulator, MurR/RpiR family, contains HTH and SIS domains</fullName>
    </submittedName>
</protein>
<keyword evidence="2 6" id="KW-0238">DNA-binding</keyword>
<proteinExistence type="predicted"/>